<accession>A8AC65</accession>
<gene>
    <name evidence="3" type="ordered locus">Igni_1341</name>
</gene>
<dbReference type="STRING" id="453591.Igni_1341"/>
<name>A8AC65_IGNH4</name>
<reference evidence="3 4" key="1">
    <citation type="journal article" date="2008" name="Genome Biol.">
        <title>A genomic analysis of the archaeal system Ignicoccus hospitalis-Nanoarchaeum equitans.</title>
        <authorList>
            <person name="Podar M."/>
            <person name="Anderson I."/>
            <person name="Makarova K.S."/>
            <person name="Elkins J.G."/>
            <person name="Ivanova N."/>
            <person name="Wall M.A."/>
            <person name="Lykidis A."/>
            <person name="Mavromatis K."/>
            <person name="Sun H."/>
            <person name="Hudson M.E."/>
            <person name="Chen W."/>
            <person name="Deciu C."/>
            <person name="Hutchison D."/>
            <person name="Eads J.R."/>
            <person name="Anderson A."/>
            <person name="Fernandes F."/>
            <person name="Szeto E."/>
            <person name="Lapidus A."/>
            <person name="Kyrpides N.C."/>
            <person name="Saier M.H.Jr."/>
            <person name="Richardson P.M."/>
            <person name="Rachel R."/>
            <person name="Huber H."/>
            <person name="Eisen J.A."/>
            <person name="Koonin E.V."/>
            <person name="Keller M."/>
            <person name="Stetter K.O."/>
        </authorList>
    </citation>
    <scope>NUCLEOTIDE SEQUENCE [LARGE SCALE GENOMIC DNA]</scope>
    <source>
        <strain evidence="4">KIN4/I / DSM 18386 / JCM 14125</strain>
    </source>
</reference>
<dbReference type="NCBIfam" id="TIGR01256">
    <property type="entry name" value="modA"/>
    <property type="match status" value="1"/>
</dbReference>
<sequence length="259" mass="28474">MNKRALTMTVALFIFGLSVVALATHVINNSSKKTLLVFLPAAGKRVWQELIPLFEKRYGVEVEAVYGSSGRLLQQAYVSERGDVLGSATPPYMNKAVEYGLVYPETVSYVACMRPAILVPKDVNVSGLDDLIKRGIRILMCDPEGCAVGKFFKYALAKEGLWEKISKKVVGYTENFSKLIAALLVGKAEAALGWDVAARWYPGKLKAVPLDLAGPYEPCIEVAVLKSTKNLGLAKLFVKFITSKEALEKCREYGYSPPR</sequence>
<proteinExistence type="predicted"/>
<dbReference type="OrthoDB" id="15033at2157"/>
<protein>
    <submittedName>
        <fullName evidence="3">Molybdenum ABC transporter, periplasmic molybdate-binding protein</fullName>
    </submittedName>
</protein>
<dbReference type="eggNOG" id="arCOG00219">
    <property type="taxonomic scope" value="Archaea"/>
</dbReference>
<keyword evidence="4" id="KW-1185">Reference proteome</keyword>
<evidence type="ECO:0000313" key="3">
    <source>
        <dbReference type="EMBL" id="ABU82517.1"/>
    </source>
</evidence>
<evidence type="ECO:0000313" key="4">
    <source>
        <dbReference type="Proteomes" id="UP000000262"/>
    </source>
</evidence>
<dbReference type="Gene3D" id="3.40.190.10">
    <property type="entry name" value="Periplasmic binding protein-like II"/>
    <property type="match status" value="2"/>
</dbReference>
<organism evidence="3 4">
    <name type="scientific">Ignicoccus hospitalis (strain KIN4/I / DSM 18386 / JCM 14125)</name>
    <dbReference type="NCBI Taxonomy" id="453591"/>
    <lineage>
        <taxon>Archaea</taxon>
        <taxon>Thermoproteota</taxon>
        <taxon>Thermoprotei</taxon>
        <taxon>Desulfurococcales</taxon>
        <taxon>Desulfurococcaceae</taxon>
        <taxon>Ignicoccus</taxon>
    </lineage>
</organism>
<dbReference type="Pfam" id="PF13531">
    <property type="entry name" value="SBP_bac_11"/>
    <property type="match status" value="1"/>
</dbReference>
<dbReference type="KEGG" id="iho:Igni_1341"/>
<dbReference type="InterPro" id="IPR050682">
    <property type="entry name" value="ModA/WtpA"/>
</dbReference>
<dbReference type="AlphaFoldDB" id="A8AC65"/>
<dbReference type="PANTHER" id="PTHR30632">
    <property type="entry name" value="MOLYBDATE-BINDING PERIPLASMIC PROTEIN"/>
    <property type="match status" value="1"/>
</dbReference>
<dbReference type="HOGENOM" id="CLU_065520_2_0_2"/>
<dbReference type="GO" id="GO:0030973">
    <property type="term" value="F:molybdate ion binding"/>
    <property type="evidence" value="ECO:0007669"/>
    <property type="project" value="TreeGrafter"/>
</dbReference>
<dbReference type="SUPFAM" id="SSF53850">
    <property type="entry name" value="Periplasmic binding protein-like II"/>
    <property type="match status" value="1"/>
</dbReference>
<dbReference type="RefSeq" id="WP_012123481.1">
    <property type="nucleotide sequence ID" value="NC_009776.1"/>
</dbReference>
<evidence type="ECO:0000256" key="1">
    <source>
        <dbReference type="ARBA" id="ARBA00022723"/>
    </source>
</evidence>
<dbReference type="CDD" id="cd13517">
    <property type="entry name" value="PBP2_ModA3_like"/>
    <property type="match status" value="1"/>
</dbReference>
<dbReference type="PhylomeDB" id="A8AC65"/>
<evidence type="ECO:0000256" key="2">
    <source>
        <dbReference type="ARBA" id="ARBA00022729"/>
    </source>
</evidence>
<keyword evidence="1" id="KW-0479">Metal-binding</keyword>
<dbReference type="Proteomes" id="UP000000262">
    <property type="component" value="Chromosome"/>
</dbReference>
<dbReference type="EMBL" id="CP000816">
    <property type="protein sequence ID" value="ABU82517.1"/>
    <property type="molecule type" value="Genomic_DNA"/>
</dbReference>
<dbReference type="GO" id="GO:0046872">
    <property type="term" value="F:metal ion binding"/>
    <property type="evidence" value="ECO:0007669"/>
    <property type="project" value="UniProtKB-KW"/>
</dbReference>
<dbReference type="GO" id="GO:0015689">
    <property type="term" value="P:molybdate ion transport"/>
    <property type="evidence" value="ECO:0007669"/>
    <property type="project" value="InterPro"/>
</dbReference>
<dbReference type="InterPro" id="IPR005950">
    <property type="entry name" value="ModA"/>
</dbReference>
<dbReference type="PANTHER" id="PTHR30632:SF0">
    <property type="entry name" value="SULFATE-BINDING PROTEIN"/>
    <property type="match status" value="1"/>
</dbReference>
<dbReference type="GeneID" id="5562172"/>
<keyword evidence="2" id="KW-0732">Signal</keyword>